<dbReference type="PANTHER" id="PTHR18964">
    <property type="entry name" value="ROK (REPRESSOR, ORF, KINASE) FAMILY"/>
    <property type="match status" value="1"/>
</dbReference>
<sequence length="392" mass="41486">MSVTSPDLQPGGAQLLERTYAVQREIRKAHRVMAFQQIVDQEGSATRAKIARNTGLNPSTVSTILKELIDDGLVLDGEQAESTGGKPATTLKVDRSVHGILTVTVRPRRFRAALFTLGGEVESTESREFDRNVAPEDLVHFVSTFISNTERKIGVVGLQVPGAQDEGTVLESVQLDWHNVPLAYLIEAATGVPTFVVNDADAEAMVEGAYHPNAAATLYFVHMGGGLGAAIVSRGLLLSGLSGRAGEIGHVRVDYEASEPACLCGVAGCLESVASMRAMLGPAYSEELTSDEISALAADPSAVERLEAGAVALARALRLICAALDIQQVVLGGDAPRLGSAFLAAVQKELNANPAMAARTPSVVYAHPPREAFGVAQYALNRAFGVQWSFNR</sequence>
<organism evidence="2 3">
    <name type="scientific">Arthrobacter pigmenti</name>
    <dbReference type="NCBI Taxonomy" id="271432"/>
    <lineage>
        <taxon>Bacteria</taxon>
        <taxon>Bacillati</taxon>
        <taxon>Actinomycetota</taxon>
        <taxon>Actinomycetes</taxon>
        <taxon>Micrococcales</taxon>
        <taxon>Micrococcaceae</taxon>
        <taxon>Arthrobacter</taxon>
    </lineage>
</organism>
<dbReference type="Pfam" id="PF00480">
    <property type="entry name" value="ROK"/>
    <property type="match status" value="1"/>
</dbReference>
<dbReference type="Pfam" id="PF13412">
    <property type="entry name" value="HTH_24"/>
    <property type="match status" value="1"/>
</dbReference>
<dbReference type="Gene3D" id="3.30.420.40">
    <property type="match status" value="2"/>
</dbReference>
<dbReference type="SUPFAM" id="SSF53067">
    <property type="entry name" value="Actin-like ATPase domain"/>
    <property type="match status" value="1"/>
</dbReference>
<reference evidence="2 3" key="1">
    <citation type="submission" date="2020-03" db="EMBL/GenBank/DDBJ databases">
        <title>Sequencing the genomes of 1000 actinobacteria strains.</title>
        <authorList>
            <person name="Klenk H.-P."/>
        </authorList>
    </citation>
    <scope>NUCLEOTIDE SEQUENCE [LARGE SCALE GENOMIC DNA]</scope>
    <source>
        <strain evidence="2 3">DSM 16403</strain>
    </source>
</reference>
<dbReference type="SUPFAM" id="SSF46785">
    <property type="entry name" value="Winged helix' DNA-binding domain"/>
    <property type="match status" value="1"/>
</dbReference>
<comment type="similarity">
    <text evidence="1">Belongs to the ROK (NagC/XylR) family.</text>
</comment>
<dbReference type="Proteomes" id="UP000547458">
    <property type="component" value="Unassembled WGS sequence"/>
</dbReference>
<comment type="caution">
    <text evidence="2">The sequence shown here is derived from an EMBL/GenBank/DDBJ whole genome shotgun (WGS) entry which is preliminary data.</text>
</comment>
<dbReference type="PROSITE" id="PS01125">
    <property type="entry name" value="ROK"/>
    <property type="match status" value="1"/>
</dbReference>
<protein>
    <submittedName>
        <fullName evidence="2">Putative NBD/HSP70 family sugar kinase/putative transcriptional regulator</fullName>
    </submittedName>
</protein>
<accession>A0A846RLE2</accession>
<dbReference type="EMBL" id="JAATJL010000001">
    <property type="protein sequence ID" value="NJC24033.1"/>
    <property type="molecule type" value="Genomic_DNA"/>
</dbReference>
<gene>
    <name evidence="2" type="ORF">BJ994_003109</name>
</gene>
<dbReference type="RefSeq" id="WP_209066921.1">
    <property type="nucleotide sequence ID" value="NZ_JAATJL010000001.1"/>
</dbReference>
<evidence type="ECO:0000313" key="2">
    <source>
        <dbReference type="EMBL" id="NJC24033.1"/>
    </source>
</evidence>
<dbReference type="InterPro" id="IPR036390">
    <property type="entry name" value="WH_DNA-bd_sf"/>
</dbReference>
<evidence type="ECO:0000313" key="3">
    <source>
        <dbReference type="Proteomes" id="UP000547458"/>
    </source>
</evidence>
<dbReference type="PANTHER" id="PTHR18964:SF149">
    <property type="entry name" value="BIFUNCTIONAL UDP-N-ACETYLGLUCOSAMINE 2-EPIMERASE_N-ACETYLMANNOSAMINE KINASE"/>
    <property type="match status" value="1"/>
</dbReference>
<keyword evidence="2" id="KW-0808">Transferase</keyword>
<keyword evidence="3" id="KW-1185">Reference proteome</keyword>
<evidence type="ECO:0000256" key="1">
    <source>
        <dbReference type="ARBA" id="ARBA00006479"/>
    </source>
</evidence>
<dbReference type="InterPro" id="IPR036388">
    <property type="entry name" value="WH-like_DNA-bd_sf"/>
</dbReference>
<dbReference type="GO" id="GO:0016301">
    <property type="term" value="F:kinase activity"/>
    <property type="evidence" value="ECO:0007669"/>
    <property type="project" value="UniProtKB-KW"/>
</dbReference>
<dbReference type="AlphaFoldDB" id="A0A846RLE2"/>
<proteinExistence type="inferred from homology"/>
<dbReference type="InterPro" id="IPR043129">
    <property type="entry name" value="ATPase_NBD"/>
</dbReference>
<dbReference type="Gene3D" id="1.10.10.10">
    <property type="entry name" value="Winged helix-like DNA-binding domain superfamily/Winged helix DNA-binding domain"/>
    <property type="match status" value="1"/>
</dbReference>
<name>A0A846RLE2_9MICC</name>
<dbReference type="InterPro" id="IPR049874">
    <property type="entry name" value="ROK_cs"/>
</dbReference>
<keyword evidence="2" id="KW-0418">Kinase</keyword>
<dbReference type="InterPro" id="IPR000600">
    <property type="entry name" value="ROK"/>
</dbReference>